<name>A0A938XS66_9BACL</name>
<dbReference type="Proteomes" id="UP000717624">
    <property type="component" value="Unassembled WGS sequence"/>
</dbReference>
<accession>A0A938XS66</accession>
<protein>
    <submittedName>
        <fullName evidence="1">Uncharacterized protein</fullName>
    </submittedName>
</protein>
<evidence type="ECO:0000313" key="2">
    <source>
        <dbReference type="Proteomes" id="UP000717624"/>
    </source>
</evidence>
<dbReference type="AlphaFoldDB" id="A0A938XS66"/>
<dbReference type="EMBL" id="JAFBEB010000001">
    <property type="protein sequence ID" value="MBM7588952.1"/>
    <property type="molecule type" value="Genomic_DNA"/>
</dbReference>
<gene>
    <name evidence="1" type="ORF">JOD01_000538</name>
</gene>
<proteinExistence type="predicted"/>
<comment type="caution">
    <text evidence="1">The sequence shown here is derived from an EMBL/GenBank/DDBJ whole genome shotgun (WGS) entry which is preliminary data.</text>
</comment>
<evidence type="ECO:0000313" key="1">
    <source>
        <dbReference type="EMBL" id="MBM7588952.1"/>
    </source>
</evidence>
<sequence length="46" mass="5553">MIIFRNYALSEKDDYRLNVLVWIHSKNYAKPIRDPKNGVVGWKIYQ</sequence>
<reference evidence="1" key="1">
    <citation type="submission" date="2021-01" db="EMBL/GenBank/DDBJ databases">
        <title>Genomic Encyclopedia of Type Strains, Phase IV (KMG-IV): sequencing the most valuable type-strain genomes for metagenomic binning, comparative biology and taxonomic classification.</title>
        <authorList>
            <person name="Goeker M."/>
        </authorList>
    </citation>
    <scope>NUCLEOTIDE SEQUENCE</scope>
    <source>
        <strain evidence="1">DSM 25523</strain>
    </source>
</reference>
<dbReference type="RefSeq" id="WP_204516658.1">
    <property type="nucleotide sequence ID" value="NZ_BAABIN010000009.1"/>
</dbReference>
<keyword evidence="2" id="KW-1185">Reference proteome</keyword>
<organism evidence="1 2">
    <name type="scientific">Brevibacillus fulvus</name>
    <dbReference type="NCBI Taxonomy" id="1125967"/>
    <lineage>
        <taxon>Bacteria</taxon>
        <taxon>Bacillati</taxon>
        <taxon>Bacillota</taxon>
        <taxon>Bacilli</taxon>
        <taxon>Bacillales</taxon>
        <taxon>Paenibacillaceae</taxon>
        <taxon>Brevibacillus</taxon>
    </lineage>
</organism>